<dbReference type="PANTHER" id="PTHR43848">
    <property type="entry name" value="PUTRESCINE TRANSPORT SYSTEM PERMEASE PROTEIN POTI"/>
    <property type="match status" value="1"/>
</dbReference>
<reference evidence="10" key="1">
    <citation type="submission" date="2020-06" db="EMBL/GenBank/DDBJ databases">
        <title>Complete genome sequence of Candidatus Phytoplasma luffae NCHU2019.</title>
        <authorList>
            <person name="Cho S.-T."/>
            <person name="Tan C.-M."/>
            <person name="Li J.-R."/>
            <person name="Chien Y.-Y."/>
            <person name="Chiu Y.-C."/>
            <person name="Yang J.-Y."/>
            <person name="Kuo C.-H."/>
        </authorList>
    </citation>
    <scope>NUCLEOTIDE SEQUENCE</scope>
    <source>
        <strain evidence="10">NCHU2019</strain>
    </source>
</reference>
<feature type="domain" description="ABC transmembrane type-1" evidence="9">
    <location>
        <begin position="67"/>
        <end position="257"/>
    </location>
</feature>
<dbReference type="AlphaFoldDB" id="A0A975IMA7"/>
<feature type="transmembrane region" description="Helical" evidence="8">
    <location>
        <begin position="135"/>
        <end position="155"/>
    </location>
</feature>
<dbReference type="InterPro" id="IPR035906">
    <property type="entry name" value="MetI-like_sf"/>
</dbReference>
<organism evidence="10 11">
    <name type="scientific">Loofah witches'-broom phytoplasma</name>
    <dbReference type="NCBI Taxonomy" id="35773"/>
    <lineage>
        <taxon>Bacteria</taxon>
        <taxon>Bacillati</taxon>
        <taxon>Mycoplasmatota</taxon>
        <taxon>Mollicutes</taxon>
        <taxon>Acholeplasmatales</taxon>
        <taxon>Acholeplasmataceae</taxon>
        <taxon>Candidatus Phytoplasma</taxon>
        <taxon>16SrVIII (Loofah witches'-broom group)</taxon>
    </lineage>
</organism>
<dbReference type="SUPFAM" id="SSF161098">
    <property type="entry name" value="MetI-like"/>
    <property type="match status" value="1"/>
</dbReference>
<dbReference type="RefSeq" id="WP_210954683.1">
    <property type="nucleotide sequence ID" value="NZ_CP054393.1"/>
</dbReference>
<feature type="transmembrane region" description="Helical" evidence="8">
    <location>
        <begin position="191"/>
        <end position="212"/>
    </location>
</feature>
<evidence type="ECO:0000256" key="2">
    <source>
        <dbReference type="ARBA" id="ARBA00007069"/>
    </source>
</evidence>
<name>A0A975IMA7_LOWBP</name>
<evidence type="ECO:0000256" key="8">
    <source>
        <dbReference type="RuleBase" id="RU363032"/>
    </source>
</evidence>
<protein>
    <submittedName>
        <fullName evidence="10">ABC-type spermidine/putrescine transport system permease protein</fullName>
    </submittedName>
</protein>
<comment type="subcellular location">
    <subcellularLocation>
        <location evidence="1 8">Cell membrane</location>
        <topology evidence="1 8">Multi-pass membrane protein</topology>
    </subcellularLocation>
</comment>
<evidence type="ECO:0000256" key="7">
    <source>
        <dbReference type="ARBA" id="ARBA00023136"/>
    </source>
</evidence>
<feature type="transmembrane region" description="Helical" evidence="8">
    <location>
        <begin position="109"/>
        <end position="129"/>
    </location>
</feature>
<feature type="transmembrane region" description="Helical" evidence="8">
    <location>
        <begin position="12"/>
        <end position="33"/>
    </location>
</feature>
<dbReference type="Pfam" id="PF00528">
    <property type="entry name" value="BPD_transp_1"/>
    <property type="match status" value="1"/>
</dbReference>
<dbReference type="InterPro" id="IPR000515">
    <property type="entry name" value="MetI-like"/>
</dbReference>
<keyword evidence="5 8" id="KW-0812">Transmembrane</keyword>
<keyword evidence="4" id="KW-1003">Cell membrane</keyword>
<comment type="similarity">
    <text evidence="2">Belongs to the binding-protein-dependent transport system permease family. CysTW subfamily.</text>
</comment>
<keyword evidence="6 8" id="KW-1133">Transmembrane helix</keyword>
<evidence type="ECO:0000256" key="4">
    <source>
        <dbReference type="ARBA" id="ARBA00022475"/>
    </source>
</evidence>
<dbReference type="GO" id="GO:0005886">
    <property type="term" value="C:plasma membrane"/>
    <property type="evidence" value="ECO:0007669"/>
    <property type="project" value="UniProtKB-SubCell"/>
</dbReference>
<keyword evidence="7 8" id="KW-0472">Membrane</keyword>
<dbReference type="PROSITE" id="PS50928">
    <property type="entry name" value="ABC_TM1"/>
    <property type="match status" value="1"/>
</dbReference>
<evidence type="ECO:0000256" key="5">
    <source>
        <dbReference type="ARBA" id="ARBA00022692"/>
    </source>
</evidence>
<accession>A0A975IMA7</accession>
<feature type="transmembrane region" description="Helical" evidence="8">
    <location>
        <begin position="232"/>
        <end position="253"/>
    </location>
</feature>
<evidence type="ECO:0000256" key="6">
    <source>
        <dbReference type="ARBA" id="ARBA00022989"/>
    </source>
</evidence>
<dbReference type="PANTHER" id="PTHR43848:SF2">
    <property type="entry name" value="PUTRESCINE TRANSPORT SYSTEM PERMEASE PROTEIN POTI"/>
    <property type="match status" value="1"/>
</dbReference>
<evidence type="ECO:0000259" key="9">
    <source>
        <dbReference type="PROSITE" id="PS50928"/>
    </source>
</evidence>
<evidence type="ECO:0000313" key="11">
    <source>
        <dbReference type="Proteomes" id="UP000672038"/>
    </source>
</evidence>
<dbReference type="KEGG" id="pluf:LFWB_7070"/>
<dbReference type="InterPro" id="IPR051789">
    <property type="entry name" value="Bact_Polyamine_Transport"/>
</dbReference>
<keyword evidence="3 8" id="KW-0813">Transport</keyword>
<gene>
    <name evidence="10" type="primary">potC</name>
    <name evidence="10" type="ORF">LFWB_7070</name>
</gene>
<evidence type="ECO:0000256" key="1">
    <source>
        <dbReference type="ARBA" id="ARBA00004651"/>
    </source>
</evidence>
<dbReference type="CDD" id="cd06261">
    <property type="entry name" value="TM_PBP2"/>
    <property type="match status" value="1"/>
</dbReference>
<evidence type="ECO:0000256" key="3">
    <source>
        <dbReference type="ARBA" id="ARBA00022448"/>
    </source>
</evidence>
<proteinExistence type="inferred from homology"/>
<sequence length="262" mass="29953">MFKINIKKISIFYLFLIIIFIYLPIISLIVFSFNETEGRISSLIHFHKFGLKWYYKIFTDEAIKSSIFVTFQIAFLSTIISTILGTLASISLMSYKKKWRQFILDTNQISIIIPDIINALALFVLFSFIHLSSGFWRMLLAHISFSTPFVLVCIYTKCCFLKKDLIEASYDLGATPSKTFFKIILPQLKSAILAGAGIAFSLSFDDYIISYFTGGSDYQNISAYIYSLKGNINPTINALSSVLISIIFIKIIFEFIKLKKRL</sequence>
<dbReference type="Proteomes" id="UP000672038">
    <property type="component" value="Chromosome"/>
</dbReference>
<dbReference type="Gene3D" id="1.10.3720.10">
    <property type="entry name" value="MetI-like"/>
    <property type="match status" value="1"/>
</dbReference>
<dbReference type="EMBL" id="CP054393">
    <property type="protein sequence ID" value="QTX03260.1"/>
    <property type="molecule type" value="Genomic_DNA"/>
</dbReference>
<feature type="transmembrane region" description="Helical" evidence="8">
    <location>
        <begin position="67"/>
        <end position="88"/>
    </location>
</feature>
<dbReference type="GO" id="GO:0055085">
    <property type="term" value="P:transmembrane transport"/>
    <property type="evidence" value="ECO:0007669"/>
    <property type="project" value="InterPro"/>
</dbReference>
<evidence type="ECO:0000313" key="10">
    <source>
        <dbReference type="EMBL" id="QTX03260.1"/>
    </source>
</evidence>
<keyword evidence="11" id="KW-1185">Reference proteome</keyword>